<evidence type="ECO:0000313" key="6">
    <source>
        <dbReference type="EMBL" id="MDG0866396.1"/>
    </source>
</evidence>
<name>A0AAJ5ZDC7_9CHLR</name>
<dbReference type="GO" id="GO:0005524">
    <property type="term" value="F:ATP binding"/>
    <property type="evidence" value="ECO:0007669"/>
    <property type="project" value="UniProtKB-KW"/>
</dbReference>
<dbReference type="InterPro" id="IPR027417">
    <property type="entry name" value="P-loop_NTPase"/>
</dbReference>
<evidence type="ECO:0000256" key="2">
    <source>
        <dbReference type="ARBA" id="ARBA00022741"/>
    </source>
</evidence>
<dbReference type="PANTHER" id="PTHR30258:SF2">
    <property type="entry name" value="COMG OPERON PROTEIN 1"/>
    <property type="match status" value="1"/>
</dbReference>
<comment type="similarity">
    <text evidence="1">Belongs to the GSP E family.</text>
</comment>
<reference evidence="8 9" key="1">
    <citation type="submission" date="2019-11" db="EMBL/GenBank/DDBJ databases">
        <authorList>
            <person name="Cho J.-C."/>
        </authorList>
    </citation>
    <scope>NUCLEOTIDE SEQUENCE [LARGE SCALE GENOMIC DNA]</scope>
    <source>
        <strain evidence="7 8">JH1073</strain>
        <strain evidence="6 9">JH702</strain>
    </source>
</reference>
<feature type="domain" description="Bacterial type II secretion system protein E" evidence="5">
    <location>
        <begin position="362"/>
        <end position="376"/>
    </location>
</feature>
<dbReference type="CDD" id="cd01129">
    <property type="entry name" value="PulE-GspE-like"/>
    <property type="match status" value="1"/>
</dbReference>
<dbReference type="GO" id="GO:0016887">
    <property type="term" value="F:ATP hydrolysis activity"/>
    <property type="evidence" value="ECO:0007669"/>
    <property type="project" value="TreeGrafter"/>
</dbReference>
<dbReference type="PROSITE" id="PS00662">
    <property type="entry name" value="T2SP_E"/>
    <property type="match status" value="1"/>
</dbReference>
<dbReference type="EMBL" id="WMBE01000001">
    <property type="protein sequence ID" value="MDG0866396.1"/>
    <property type="molecule type" value="Genomic_DNA"/>
</dbReference>
<organism evidence="7 8">
    <name type="scientific">Candidatus Lucifugimonas marina</name>
    <dbReference type="NCBI Taxonomy" id="3038979"/>
    <lineage>
        <taxon>Bacteria</taxon>
        <taxon>Bacillati</taxon>
        <taxon>Chloroflexota</taxon>
        <taxon>Dehalococcoidia</taxon>
        <taxon>SAR202 cluster</taxon>
        <taxon>Candidatus Lucifugimonadales</taxon>
        <taxon>Candidatus Lucifugimonadaceae</taxon>
        <taxon>Candidatus Lucifugimonas</taxon>
    </lineage>
</organism>
<reference evidence="8" key="3">
    <citation type="submission" date="2023-06" db="EMBL/GenBank/DDBJ databases">
        <title>Pangenomics reveal diversification of enzyme families and niche specialization in globally abundant SAR202 bacteria.</title>
        <authorList>
            <person name="Saw J.H.W."/>
        </authorList>
    </citation>
    <scope>NUCLEOTIDE SEQUENCE [LARGE SCALE GENOMIC DNA]</scope>
    <source>
        <strain evidence="8">JH1073</strain>
    </source>
</reference>
<feature type="region of interest" description="Disordered" evidence="4">
    <location>
        <begin position="1"/>
        <end position="30"/>
    </location>
</feature>
<keyword evidence="2" id="KW-0547">Nucleotide-binding</keyword>
<accession>A0AAJ5ZDC7</accession>
<dbReference type="InterPro" id="IPR001482">
    <property type="entry name" value="T2SS/T4SS_dom"/>
</dbReference>
<evidence type="ECO:0000313" key="8">
    <source>
        <dbReference type="Proteomes" id="UP001219901"/>
    </source>
</evidence>
<proteinExistence type="inferred from homology"/>
<dbReference type="RefSeq" id="WP_342822168.1">
    <property type="nucleotide sequence ID" value="NZ_CP046146.1"/>
</dbReference>
<dbReference type="GO" id="GO:0005886">
    <property type="term" value="C:plasma membrane"/>
    <property type="evidence" value="ECO:0007669"/>
    <property type="project" value="TreeGrafter"/>
</dbReference>
<evidence type="ECO:0000256" key="4">
    <source>
        <dbReference type="SAM" id="MobiDB-lite"/>
    </source>
</evidence>
<keyword evidence="3" id="KW-0067">ATP-binding</keyword>
<feature type="compositionally biased region" description="Basic and acidic residues" evidence="4">
    <location>
        <begin position="1"/>
        <end position="15"/>
    </location>
</feature>
<evidence type="ECO:0000313" key="9">
    <source>
        <dbReference type="Proteomes" id="UP001321249"/>
    </source>
</evidence>
<dbReference type="InterPro" id="IPR037257">
    <property type="entry name" value="T2SS_E_N_sf"/>
</dbReference>
<evidence type="ECO:0000259" key="5">
    <source>
        <dbReference type="PROSITE" id="PS00662"/>
    </source>
</evidence>
<sequence length="544" mass="59153">MVQPLRKYDESDPKGSDGIAEQSNEPELVLVPQPEVDEFDWSSLGSGEAATKLLPEDLARKYLSFPARVIDDKLLLVMADPKDYRAIQTLELRAGMEVSPVKGAPADVMNAIDIHYSATMPDSISTAMDDEFAAPYDARDSIRQIALVVGTGDAEDADDSPVIQAIDSLISQAAKARATDIHIEPMESRVRVRFRVDGFLQEVGYLPLAAHNAIISRLKIMSGMDIAERKRPQDGHFAAQIAENEIEVRAATTDTVHGEMAVLRILNKSLKLFSLKDLGLSPGISDSLKDLIKAPYGIILVSGPTGAGKTTTLYAGLNEIDSRRLNIITIEDPVEYRFPGINSIQINDKAGLTFPTSLRAVLRLDPDVVLVGEIRDAETARIAVQAALTGHLVMSSVHANDAVRAVSRMVDLGVEPFLLSSALLGVVSQRMVRRVCEHCVTDKIPEGEEAAAAEQMGVSTGSTIPMGEGCYFCGFTGYRGRTGIYEVLSASEEFRQLIMQKATNTELMAEARRTGFRSIKEDGIDKVNAGITTPFEVMRSVYAL</sequence>
<dbReference type="InterPro" id="IPR007831">
    <property type="entry name" value="T2SS_GspE_N"/>
</dbReference>
<dbReference type="Pfam" id="PF00437">
    <property type="entry name" value="T2SSE"/>
    <property type="match status" value="1"/>
</dbReference>
<dbReference type="EMBL" id="CP046147">
    <property type="protein sequence ID" value="WFG38890.1"/>
    <property type="molecule type" value="Genomic_DNA"/>
</dbReference>
<reference evidence="7" key="2">
    <citation type="journal article" date="2023" name="Nat. Commun.">
        <title>Cultivation of marine bacteria of the SAR202 clade.</title>
        <authorList>
            <person name="Lim Y."/>
            <person name="Seo J.H."/>
            <person name="Giovannoni S.J."/>
            <person name="Kang I."/>
            <person name="Cho J.C."/>
        </authorList>
    </citation>
    <scope>NUCLEOTIDE SEQUENCE</scope>
    <source>
        <strain evidence="7">JH1073</strain>
    </source>
</reference>
<gene>
    <name evidence="6" type="ORF">GKO46_04830</name>
    <name evidence="7" type="ORF">GKO48_04430</name>
</gene>
<protein>
    <recommendedName>
        <fullName evidence="5">Bacterial type II secretion system protein E domain-containing protein</fullName>
    </recommendedName>
</protein>
<dbReference type="Proteomes" id="UP001321249">
    <property type="component" value="Unassembled WGS sequence"/>
</dbReference>
<evidence type="ECO:0000256" key="3">
    <source>
        <dbReference type="ARBA" id="ARBA00022840"/>
    </source>
</evidence>
<evidence type="ECO:0000256" key="1">
    <source>
        <dbReference type="ARBA" id="ARBA00006611"/>
    </source>
</evidence>
<dbReference type="Gene3D" id="3.30.450.90">
    <property type="match status" value="1"/>
</dbReference>
<keyword evidence="8" id="KW-1185">Reference proteome</keyword>
<dbReference type="Gene3D" id="3.40.50.300">
    <property type="entry name" value="P-loop containing nucleotide triphosphate hydrolases"/>
    <property type="match status" value="1"/>
</dbReference>
<dbReference type="Proteomes" id="UP001219901">
    <property type="component" value="Chromosome"/>
</dbReference>
<evidence type="ECO:0000313" key="7">
    <source>
        <dbReference type="EMBL" id="WFG38890.1"/>
    </source>
</evidence>
<dbReference type="PANTHER" id="PTHR30258">
    <property type="entry name" value="TYPE II SECRETION SYSTEM PROTEIN GSPE-RELATED"/>
    <property type="match status" value="1"/>
</dbReference>
<dbReference type="Pfam" id="PF05157">
    <property type="entry name" value="MshEN"/>
    <property type="match status" value="1"/>
</dbReference>
<dbReference type="AlphaFoldDB" id="A0AAJ5ZDC7"/>
<dbReference type="Gene3D" id="3.30.300.160">
    <property type="entry name" value="Type II secretion system, protein E, N-terminal domain"/>
    <property type="match status" value="1"/>
</dbReference>
<dbReference type="SUPFAM" id="SSF160246">
    <property type="entry name" value="EspE N-terminal domain-like"/>
    <property type="match status" value="1"/>
</dbReference>
<dbReference type="SUPFAM" id="SSF52540">
    <property type="entry name" value="P-loop containing nucleoside triphosphate hydrolases"/>
    <property type="match status" value="1"/>
</dbReference>